<evidence type="ECO:0000313" key="6">
    <source>
        <dbReference type="Proteomes" id="UP000255066"/>
    </source>
</evidence>
<dbReference type="RefSeq" id="WP_058523965.1">
    <property type="nucleotide sequence ID" value="NZ_CAAAHV010000035.1"/>
</dbReference>
<evidence type="ECO:0000256" key="2">
    <source>
        <dbReference type="SAM" id="MobiDB-lite"/>
    </source>
</evidence>
<keyword evidence="1" id="KW-0175">Coiled coil</keyword>
<proteinExistence type="predicted"/>
<dbReference type="Pfam" id="PF03743">
    <property type="entry name" value="TrbI"/>
    <property type="match status" value="1"/>
</dbReference>
<dbReference type="Proteomes" id="UP000054735">
    <property type="component" value="Unassembled WGS sequence"/>
</dbReference>
<evidence type="ECO:0000313" key="3">
    <source>
        <dbReference type="EMBL" id="KTC69805.1"/>
    </source>
</evidence>
<accession>A0A378JQV9</accession>
<dbReference type="InterPro" id="IPR005498">
    <property type="entry name" value="T4SS_VirB10/TraB/TrbI"/>
</dbReference>
<protein>
    <submittedName>
        <fullName evidence="3 4">Conjugative transfer protein TraB</fullName>
    </submittedName>
</protein>
<feature type="compositionally biased region" description="Polar residues" evidence="2">
    <location>
        <begin position="446"/>
        <end position="476"/>
    </location>
</feature>
<evidence type="ECO:0000256" key="1">
    <source>
        <dbReference type="SAM" id="Coils"/>
    </source>
</evidence>
<reference evidence="4 6" key="2">
    <citation type="submission" date="2018-06" db="EMBL/GenBank/DDBJ databases">
        <authorList>
            <consortium name="Pathogen Informatics"/>
            <person name="Doyle S."/>
        </authorList>
    </citation>
    <scope>NUCLEOTIDE SEQUENCE [LARGE SCALE GENOMIC DNA]</scope>
    <source>
        <strain evidence="4 6">NCTC12437</strain>
    </source>
</reference>
<dbReference type="EMBL" id="UGNW01000002">
    <property type="protein sequence ID" value="STX60923.1"/>
    <property type="molecule type" value="Genomic_DNA"/>
</dbReference>
<dbReference type="OrthoDB" id="15544at2"/>
<sequence>MKLISKLMKKNKNGNQNHSAKMEQFRNALAFLFIGGCCYGFYLYSSKPAPVSHPNSQPVFDGVLDSAFSQLSDEAVLEKQQRQIDALKALVEKNKKKEAKQSEGADSESQALLSEMKKQLERLELENKEMNAKLQVALLKTSQTHLAMGTARPPTREEMAARQKQRIQAEKTFYSKAGLETVNFNYRRQSKEERTPDNYVWAGTHVEGILLSGAKGDAGINGSKNMGTALIRLNSDGIMPNNRHSRLNGCLAIVSTYGDLSDDAVVMHLETLSCAKPNLSFEQKVYGSVYDLDAMQDLRGTSILKTKPLLEYSAAAGMIAGFGDGLKNLNTAQTINPGAGTITTYGQASTLAQSAAGGAVSNPANKISDYIMKIADIYHPLVVARAGRRVSVMFTKGFWIDRAHQSFESGQSGNNQSAQNEAAITTTISRAEQETAPSDSIEPLVAQSTPQSDSNAAEQFLNQNGLTNQPFFSSVNPRGDSHG</sequence>
<reference evidence="3 5" key="1">
    <citation type="submission" date="2015-11" db="EMBL/GenBank/DDBJ databases">
        <title>Genomic analysis of 38 Legionella species identifies large and diverse effector repertoires.</title>
        <authorList>
            <person name="Burstein D."/>
            <person name="Amaro F."/>
            <person name="Zusman T."/>
            <person name="Lifshitz Z."/>
            <person name="Cohen O."/>
            <person name="Gilbert J.A."/>
            <person name="Pupko T."/>
            <person name="Shuman H.A."/>
            <person name="Segal G."/>
        </authorList>
    </citation>
    <scope>NUCLEOTIDE SEQUENCE [LARGE SCALE GENOMIC DNA]</scope>
    <source>
        <strain evidence="3 5">CDC#1407-AL-14</strain>
    </source>
</reference>
<dbReference type="AlphaFoldDB" id="A0A378JQV9"/>
<evidence type="ECO:0000313" key="5">
    <source>
        <dbReference type="Proteomes" id="UP000054735"/>
    </source>
</evidence>
<evidence type="ECO:0000313" key="4">
    <source>
        <dbReference type="EMBL" id="STX60923.1"/>
    </source>
</evidence>
<organism evidence="4 6">
    <name type="scientific">Legionella birminghamensis</name>
    <dbReference type="NCBI Taxonomy" id="28083"/>
    <lineage>
        <taxon>Bacteria</taxon>
        <taxon>Pseudomonadati</taxon>
        <taxon>Pseudomonadota</taxon>
        <taxon>Gammaproteobacteria</taxon>
        <taxon>Legionellales</taxon>
        <taxon>Legionellaceae</taxon>
        <taxon>Legionella</taxon>
    </lineage>
</organism>
<keyword evidence="5" id="KW-1185">Reference proteome</keyword>
<name>A0A378JQV9_9GAMM</name>
<dbReference type="Proteomes" id="UP000255066">
    <property type="component" value="Unassembled WGS sequence"/>
</dbReference>
<feature type="compositionally biased region" description="Polar residues" evidence="2">
    <location>
        <begin position="429"/>
        <end position="438"/>
    </location>
</feature>
<gene>
    <name evidence="3" type="ORF">Lbir_1945</name>
    <name evidence="4" type="ORF">NCTC12437_03215</name>
</gene>
<feature type="coiled-coil region" evidence="1">
    <location>
        <begin position="77"/>
        <end position="140"/>
    </location>
</feature>
<feature type="region of interest" description="Disordered" evidence="2">
    <location>
        <begin position="429"/>
        <end position="483"/>
    </location>
</feature>
<dbReference type="EMBL" id="LNXT01000035">
    <property type="protein sequence ID" value="KTC69805.1"/>
    <property type="molecule type" value="Genomic_DNA"/>
</dbReference>
<dbReference type="CDD" id="cd16430">
    <property type="entry name" value="TraB"/>
    <property type="match status" value="1"/>
</dbReference>
<dbReference type="STRING" id="28083.Lbir_1945"/>